<keyword evidence="6" id="KW-0539">Nucleus</keyword>
<dbReference type="AlphaFoldDB" id="A0A9W2ZAH5"/>
<dbReference type="GO" id="GO:0036464">
    <property type="term" value="C:cytoplasmic ribonucleoprotein granule"/>
    <property type="evidence" value="ECO:0007669"/>
    <property type="project" value="UniProtKB-SubCell"/>
</dbReference>
<dbReference type="GO" id="GO:0043022">
    <property type="term" value="F:ribosome binding"/>
    <property type="evidence" value="ECO:0007669"/>
    <property type="project" value="TreeGrafter"/>
</dbReference>
<organism evidence="7 9">
    <name type="scientific">Biomphalaria glabrata</name>
    <name type="common">Bloodfluke planorb</name>
    <name type="synonym">Freshwater snail</name>
    <dbReference type="NCBI Taxonomy" id="6526"/>
    <lineage>
        <taxon>Eukaryota</taxon>
        <taxon>Metazoa</taxon>
        <taxon>Spiralia</taxon>
        <taxon>Lophotrochozoa</taxon>
        <taxon>Mollusca</taxon>
        <taxon>Gastropoda</taxon>
        <taxon>Heterobranchia</taxon>
        <taxon>Euthyneura</taxon>
        <taxon>Panpulmonata</taxon>
        <taxon>Hygrophila</taxon>
        <taxon>Lymnaeoidea</taxon>
        <taxon>Planorbidae</taxon>
        <taxon>Biomphalaria</taxon>
    </lineage>
</organism>
<dbReference type="GO" id="GO:0005634">
    <property type="term" value="C:nucleus"/>
    <property type="evidence" value="ECO:0007669"/>
    <property type="project" value="UniProtKB-SubCell"/>
</dbReference>
<keyword evidence="5" id="KW-0694">RNA-binding</keyword>
<comment type="subcellular location">
    <subcellularLocation>
        <location evidence="2">Cytoplasm</location>
        <location evidence="2">Cytoplasmic ribonucleoprotein granule</location>
    </subcellularLocation>
    <subcellularLocation>
        <location evidence="1">Nucleus</location>
    </subcellularLocation>
</comment>
<reference evidence="8 9" key="1">
    <citation type="submission" date="2025-04" db="UniProtKB">
        <authorList>
            <consortium name="RefSeq"/>
        </authorList>
    </citation>
    <scope>IDENTIFICATION</scope>
</reference>
<gene>
    <name evidence="8 9" type="primary">LOC106077143</name>
</gene>
<keyword evidence="4" id="KW-0963">Cytoplasm</keyword>
<evidence type="ECO:0000256" key="6">
    <source>
        <dbReference type="ARBA" id="ARBA00023242"/>
    </source>
</evidence>
<sequence>MEHISLENEARRLRELFKGRFNQRDAILLVTHHGENAANYVLQESPENVAKFLEKDRTVRFSEEEVARVNRLLIEGLESESKPRLFACRKCEKCWWKRVPTRKQVSRCFQCSKKYDPVPEEDEWGLGEFECHFCGYFFRSTAIMNITECVCHKCNHTVKVSRITPPSKKRRQVPNRQYHHCNGENCYARLTLPSKCDGCANNENKDVPHNDVVAEPEADTCKCSRRPDRRGGLQRPFNDNEMVQIRASEPQGPGHEKQTYQDGNFVGMKLPNKELKTRQMQLDSHEIGLKLQEVTLEELHIDLGKREACREEQGMNRKKKLACQIQPAGEMKEKLACQIQPAEEMKEKLACQIQPAGEMKEKLACQIQPAGDMKEKLACQIQPAREMKEKLVSQIQPAGEMKEKLACQIQPAEEMKEKLACQIQPAGEMKEKLACQIQPAGEMKEKLACQIQPAGEMKEKLVSQVKPKGEMKKKLVSQIQPAGEVKEKLVSQIQPAGEMKEKLVDQVKRKGEMKEKLVSQAKPKGEMKKKLVSQIQPAGEMKEKLVSQIQPAGEMKEKLVSQVKRKGEMKEKLVSQAKPKGEMKKKLVSQIQPAGEMKEKLVSQIQPAGGMKEKLVSQIHLKGKRLLHKDELEHDEQALKPNEPVVERPLCYHPFSVQYLPKKAVVRKFSEEHESKASTVTTCLDQGSLKTEPLRVAYTLYSKQKKHKH</sequence>
<dbReference type="PANTHER" id="PTHR16135">
    <property type="entry name" value="REPRESSOR OF YIELD OF DENV PROTEIN"/>
    <property type="match status" value="1"/>
</dbReference>
<dbReference type="GeneID" id="106077143"/>
<dbReference type="RefSeq" id="XP_055872039.1">
    <property type="nucleotide sequence ID" value="XM_056016064.1"/>
</dbReference>
<dbReference type="PANTHER" id="PTHR16135:SF2">
    <property type="entry name" value="SHIFTLESS ANTIVIRAL INHIBITOR OF RIBOSOMAL FRAMESHIFTING PROTEIN"/>
    <property type="match status" value="1"/>
</dbReference>
<proteinExistence type="inferred from homology"/>
<protein>
    <submittedName>
        <fullName evidence="8 9">Uncharacterized protein LOC106077143</fullName>
    </submittedName>
</protein>
<dbReference type="InterPro" id="IPR026795">
    <property type="entry name" value="SHFL"/>
</dbReference>
<evidence type="ECO:0000313" key="8">
    <source>
        <dbReference type="RefSeq" id="XP_055872036.1"/>
    </source>
</evidence>
<dbReference type="GO" id="GO:1990825">
    <property type="term" value="F:sequence-specific mRNA binding"/>
    <property type="evidence" value="ECO:0007669"/>
    <property type="project" value="TreeGrafter"/>
</dbReference>
<dbReference type="GO" id="GO:0075523">
    <property type="term" value="P:viral translational frameshifting"/>
    <property type="evidence" value="ECO:0007669"/>
    <property type="project" value="TreeGrafter"/>
</dbReference>
<evidence type="ECO:0000256" key="3">
    <source>
        <dbReference type="ARBA" id="ARBA00005469"/>
    </source>
</evidence>
<evidence type="ECO:0000256" key="5">
    <source>
        <dbReference type="ARBA" id="ARBA00022884"/>
    </source>
</evidence>
<comment type="similarity">
    <text evidence="3">Belongs to the SHFL family.</text>
</comment>
<accession>A0A9W2ZAH5</accession>
<dbReference type="Pfam" id="PF15135">
    <property type="entry name" value="UPF0515"/>
    <property type="match status" value="1"/>
</dbReference>
<evidence type="ECO:0000313" key="9">
    <source>
        <dbReference type="RefSeq" id="XP_055872039.1"/>
    </source>
</evidence>
<dbReference type="Proteomes" id="UP001165740">
    <property type="component" value="Chromosome 1"/>
</dbReference>
<evidence type="ECO:0000313" key="7">
    <source>
        <dbReference type="Proteomes" id="UP001165740"/>
    </source>
</evidence>
<name>A0A9W2ZAH5_BIOGL</name>
<dbReference type="OrthoDB" id="9423182at2759"/>
<evidence type="ECO:0000256" key="4">
    <source>
        <dbReference type="ARBA" id="ARBA00022490"/>
    </source>
</evidence>
<keyword evidence="7" id="KW-1185">Reference proteome</keyword>
<dbReference type="RefSeq" id="XP_055872036.1">
    <property type="nucleotide sequence ID" value="XM_056016061.1"/>
</dbReference>
<evidence type="ECO:0000256" key="2">
    <source>
        <dbReference type="ARBA" id="ARBA00004331"/>
    </source>
</evidence>
<evidence type="ECO:0000256" key="1">
    <source>
        <dbReference type="ARBA" id="ARBA00004123"/>
    </source>
</evidence>
<dbReference type="GO" id="GO:0045087">
    <property type="term" value="P:innate immune response"/>
    <property type="evidence" value="ECO:0007669"/>
    <property type="project" value="TreeGrafter"/>
</dbReference>